<feature type="transmembrane region" description="Helical" evidence="16">
    <location>
        <begin position="898"/>
        <end position="918"/>
    </location>
</feature>
<dbReference type="Pfam" id="PF16209">
    <property type="entry name" value="PhoLip_ATPase_N"/>
    <property type="match status" value="1"/>
</dbReference>
<name>A0A1I8GPT3_9PLAT</name>
<dbReference type="PROSITE" id="PS50222">
    <property type="entry name" value="EF_HAND_2"/>
    <property type="match status" value="1"/>
</dbReference>
<feature type="transmembrane region" description="Helical" evidence="16">
    <location>
        <begin position="90"/>
        <end position="110"/>
    </location>
</feature>
<dbReference type="InterPro" id="IPR018303">
    <property type="entry name" value="ATPase_P-typ_P_site"/>
</dbReference>
<evidence type="ECO:0000256" key="10">
    <source>
        <dbReference type="ARBA" id="ARBA00022989"/>
    </source>
</evidence>
<dbReference type="InterPro" id="IPR032631">
    <property type="entry name" value="P-type_ATPase_N"/>
</dbReference>
<evidence type="ECO:0000256" key="15">
    <source>
        <dbReference type="PIRSR" id="PIRSR606539-3"/>
    </source>
</evidence>
<feature type="binding site" evidence="14">
    <location>
        <position position="412"/>
    </location>
    <ligand>
        <name>ATP</name>
        <dbReference type="ChEBI" id="CHEBI:30616"/>
    </ligand>
</feature>
<dbReference type="WBParaSite" id="maker-uti_cns_0002593-snap-gene-0.8-mRNA-1">
    <property type="protein sequence ID" value="maker-uti_cns_0002593-snap-gene-0.8-mRNA-1"/>
    <property type="gene ID" value="maker-uti_cns_0002593-snap-gene-0.8"/>
</dbReference>
<keyword evidence="4 16" id="KW-0812">Transmembrane</keyword>
<dbReference type="InterPro" id="IPR023214">
    <property type="entry name" value="HAD_sf"/>
</dbReference>
<feature type="binding site" evidence="14">
    <location>
        <position position="780"/>
    </location>
    <ligand>
        <name>ATP</name>
        <dbReference type="ChEBI" id="CHEBI:30616"/>
    </ligand>
</feature>
<protein>
    <recommendedName>
        <fullName evidence="16">Phospholipid-transporting ATPase</fullName>
        <ecNumber evidence="16">7.6.2.1</ecNumber>
    </recommendedName>
</protein>
<evidence type="ECO:0000256" key="2">
    <source>
        <dbReference type="ARBA" id="ARBA00004308"/>
    </source>
</evidence>
<comment type="catalytic activity">
    <reaction evidence="12 16">
        <text>ATP + H2O + phospholipidSide 1 = ADP + phosphate + phospholipidSide 2.</text>
        <dbReference type="EC" id="7.6.2.1"/>
    </reaction>
</comment>
<feature type="transmembrane region" description="Helical" evidence="16">
    <location>
        <begin position="1011"/>
        <end position="1036"/>
    </location>
</feature>
<evidence type="ECO:0000256" key="1">
    <source>
        <dbReference type="ARBA" id="ARBA00004141"/>
    </source>
</evidence>
<dbReference type="GO" id="GO:0000287">
    <property type="term" value="F:magnesium ion binding"/>
    <property type="evidence" value="ECO:0007669"/>
    <property type="project" value="UniProtKB-UniRule"/>
</dbReference>
<dbReference type="GO" id="GO:0005509">
    <property type="term" value="F:calcium ion binding"/>
    <property type="evidence" value="ECO:0007669"/>
    <property type="project" value="InterPro"/>
</dbReference>
<dbReference type="Proteomes" id="UP000095280">
    <property type="component" value="Unplaced"/>
</dbReference>
<dbReference type="InterPro" id="IPR006539">
    <property type="entry name" value="P-type_ATPase_IV"/>
</dbReference>
<dbReference type="InterPro" id="IPR044492">
    <property type="entry name" value="P_typ_ATPase_HD_dom"/>
</dbReference>
<dbReference type="SFLD" id="SFLDG00002">
    <property type="entry name" value="C1.7:_P-type_atpase_like"/>
    <property type="match status" value="1"/>
</dbReference>
<dbReference type="NCBIfam" id="TIGR01652">
    <property type="entry name" value="ATPase-Plipid"/>
    <property type="match status" value="1"/>
</dbReference>
<dbReference type="SUPFAM" id="SSF56784">
    <property type="entry name" value="HAD-like"/>
    <property type="match status" value="1"/>
</dbReference>
<keyword evidence="9 16" id="KW-1278">Translocase</keyword>
<feature type="binding site" evidence="14">
    <location>
        <position position="551"/>
    </location>
    <ligand>
        <name>ATP</name>
        <dbReference type="ChEBI" id="CHEBI:30616"/>
    </ligand>
</feature>
<sequence>MGCFQQLLVLLGLRPPNYPELRTICVNHMPMKKGEQIVEEKYPNNRVVTSRYTIFTFLFKNLFEQFCRVANFYFLVVAIIQFIIDTPVSPATSVMPLVIVLATTAIKQAYEDFLRHRADNKVNNTPVRVVRGGSLRTIKSYEVCVGDVLRVGRNESFPCDLLLLSSSDLSGECSVTTANLDGETNLKSLMAVEATRTYQSVSAIQKRFRARIGCEQPTSDLHKFKGNMTIRMDTRDELKIPLSAKNMLLRGAVLRNTEFVFGVAIYTGQETKMQLNSQRGKTKKSVVERRLDRFLLCFMAILFFLAIFSSSMKWIYFSFDAGIHSAWYLPPEETTAWRIIQDFLGFLVLFNYLIPISLYVTIELQKFLGSMFFESDLDMYFEDPDTGEKFRAQANTSDLNEELGQVQYLFSDKTGTLTENKMTFRNCSIGSKCYCDMNGQLWLTEDGRPVKKRVRFEPDEELFFTVLALCHTIRVEVPKKFGRGGREINERLYTAEEAQTYTYQASSPDEKAFVEACRNFGIIFHGTEEGVSIISYKNVIHKYRVMEVLEFDSDRKCMSVILRRENGSYWLLTKGAESSMLDKCSSGDKESIIERSAEFARLGLRVLVIAHRQLSEDEFKTMQDALLEANQDVANREKRTVEAYKSIEQNLAAIGCTAIEDELQAGVKETITDLRSAGIQVWILTGDKRETAENISLSAGHFTESMTRIRIVEKTDIESCSQEVFRGLEEISVASIPSQYCVVVDGQSLQYLVAEDKEAEDLKWRFLELCRKTAAVLCCRCTPLQKARVVAMVKSGIKPMPVTCSIGDGANDVSMIREAHVGVGLFGKEGRAAALNSDFALARFKFLRKTLLFHGHLYYIRLAIMLQYFFYKNVAFVGAQLFYTFFSGFSAQSMYDSVFLSIYNLTMTSLPILIYGLFEQHVSRSRLNEEPELYKKIAHNRVLLWSKLLVWSGLGFWHSACCFFLFVGILLYNSTFGTYLYDIYSFGSVVVEFILICVTLRLVIFTYSFQVPFVIGIVVTVLGFAGLLSLYNYLTLPLFGNNLDFLWVYFDICQQPIVWALMPLVAAMALFPDILIRVMEDTKEMRIIRQRQLAKSRFEDLKLSAAADYGVNKQKETVLSTDHGFNSDAEKQQQQPQVILKFRVNQKANNAYQNSAFNAQEEPAPAEAGERNVAIGTKLDNLKAQTAHTDAEEGNAEEVLELTPQEEKLFRETYNALSKGRGDLPVNLIGQALRMNNQCPTEAELQKIIEDHRDEDAFCTIMKENWKTRDQLEDQLKAAFATFDKAESGIIEAEDFKNWMMTLGEALEEGEINELLKDAGTLDGKVPYDQFVPHLLDAYGRPASKKPKGSAKKGGKKSAASSGKGKK</sequence>
<dbReference type="InterPro" id="IPR059000">
    <property type="entry name" value="ATPase_P-type_domA"/>
</dbReference>
<dbReference type="InterPro" id="IPR002048">
    <property type="entry name" value="EF_hand_dom"/>
</dbReference>
<dbReference type="GO" id="GO:0005524">
    <property type="term" value="F:ATP binding"/>
    <property type="evidence" value="ECO:0007669"/>
    <property type="project" value="UniProtKB-UniRule"/>
</dbReference>
<feature type="binding site" evidence="14">
    <location>
        <position position="574"/>
    </location>
    <ligand>
        <name>ATP</name>
        <dbReference type="ChEBI" id="CHEBI:30616"/>
    </ligand>
</feature>
<dbReference type="SUPFAM" id="SSF81653">
    <property type="entry name" value="Calcium ATPase, transduction domain A"/>
    <property type="match status" value="1"/>
</dbReference>
<dbReference type="PROSITE" id="PS00154">
    <property type="entry name" value="ATPASE_E1_E2"/>
    <property type="match status" value="1"/>
</dbReference>
<dbReference type="InterPro" id="IPR001757">
    <property type="entry name" value="P_typ_ATPase"/>
</dbReference>
<dbReference type="FunFam" id="3.40.50.1000:FF:000001">
    <property type="entry name" value="Phospholipid-transporting ATPase IC"/>
    <property type="match status" value="1"/>
</dbReference>
<dbReference type="Pfam" id="PF16212">
    <property type="entry name" value="PhoLip_ATPase_C"/>
    <property type="match status" value="1"/>
</dbReference>
<dbReference type="SUPFAM" id="SSF81665">
    <property type="entry name" value="Calcium ATPase, transmembrane domain M"/>
    <property type="match status" value="1"/>
</dbReference>
<dbReference type="InterPro" id="IPR023298">
    <property type="entry name" value="ATPase_P-typ_TM_dom_sf"/>
</dbReference>
<evidence type="ECO:0000256" key="8">
    <source>
        <dbReference type="ARBA" id="ARBA00022842"/>
    </source>
</evidence>
<dbReference type="InterPro" id="IPR011992">
    <property type="entry name" value="EF-hand-dom_pair"/>
</dbReference>
<feature type="binding site" evidence="14">
    <location>
        <position position="786"/>
    </location>
    <ligand>
        <name>ATP</name>
        <dbReference type="ChEBI" id="CHEBI:30616"/>
    </ligand>
</feature>
<feature type="transmembrane region" description="Helical" evidence="16">
    <location>
        <begin position="983"/>
        <end position="1004"/>
    </location>
</feature>
<dbReference type="GO" id="GO:0005783">
    <property type="term" value="C:endoplasmic reticulum"/>
    <property type="evidence" value="ECO:0007669"/>
    <property type="project" value="TreeGrafter"/>
</dbReference>
<evidence type="ECO:0000313" key="20">
    <source>
        <dbReference type="WBParaSite" id="maker-uti_cns_0002593-snap-gene-0.8-mRNA-1"/>
    </source>
</evidence>
<feature type="transmembrane region" description="Helical" evidence="16">
    <location>
        <begin position="1056"/>
        <end position="1076"/>
    </location>
</feature>
<evidence type="ECO:0000313" key="19">
    <source>
        <dbReference type="Proteomes" id="UP000095280"/>
    </source>
</evidence>
<feature type="binding site" evidence="14">
    <location>
        <position position="605"/>
    </location>
    <ligand>
        <name>ATP</name>
        <dbReference type="ChEBI" id="CHEBI:30616"/>
    </ligand>
</feature>
<dbReference type="SUPFAM" id="SSF47473">
    <property type="entry name" value="EF-hand"/>
    <property type="match status" value="1"/>
</dbReference>
<keyword evidence="10 16" id="KW-1133">Transmembrane helix</keyword>
<feature type="binding site" evidence="15">
    <location>
        <position position="412"/>
    </location>
    <ligand>
        <name>Mg(2+)</name>
        <dbReference type="ChEBI" id="CHEBI:18420"/>
    </ligand>
</feature>
<keyword evidence="6 14" id="KW-0547">Nucleotide-binding</keyword>
<dbReference type="FunFam" id="1.10.238.10:FF:000001">
    <property type="entry name" value="Calmodulin 1"/>
    <property type="match status" value="1"/>
</dbReference>
<dbReference type="SFLD" id="SFLDS00003">
    <property type="entry name" value="Haloacid_Dehalogenase"/>
    <property type="match status" value="1"/>
</dbReference>
<dbReference type="Pfam" id="PF00122">
    <property type="entry name" value="E1-E2_ATPase"/>
    <property type="match status" value="1"/>
</dbReference>
<keyword evidence="11 16" id="KW-0472">Membrane</keyword>
<feature type="transmembrane region" description="Helical" evidence="16">
    <location>
        <begin position="66"/>
        <end position="84"/>
    </location>
</feature>
<feature type="transmembrane region" description="Helical" evidence="16">
    <location>
        <begin position="858"/>
        <end position="886"/>
    </location>
</feature>
<comment type="similarity">
    <text evidence="3 16">Belongs to the cation transport ATPase (P-type) (TC 3.A.3) family. Type IV subfamily.</text>
</comment>
<evidence type="ECO:0000256" key="16">
    <source>
        <dbReference type="RuleBase" id="RU362033"/>
    </source>
</evidence>
<feature type="binding site" evidence="15">
    <location>
        <position position="414"/>
    </location>
    <ligand>
        <name>Mg(2+)</name>
        <dbReference type="ChEBI" id="CHEBI:18420"/>
    </ligand>
</feature>
<feature type="compositionally biased region" description="Low complexity" evidence="17">
    <location>
        <begin position="1357"/>
        <end position="1367"/>
    </location>
</feature>
<keyword evidence="8 15" id="KW-0460">Magnesium</keyword>
<dbReference type="Gene3D" id="3.40.50.1000">
    <property type="entry name" value="HAD superfamily/HAD-like"/>
    <property type="match status" value="1"/>
</dbReference>
<evidence type="ECO:0000256" key="4">
    <source>
        <dbReference type="ARBA" id="ARBA00022692"/>
    </source>
</evidence>
<organism evidence="19 20">
    <name type="scientific">Macrostomum lignano</name>
    <dbReference type="NCBI Taxonomy" id="282301"/>
    <lineage>
        <taxon>Eukaryota</taxon>
        <taxon>Metazoa</taxon>
        <taxon>Spiralia</taxon>
        <taxon>Lophotrochozoa</taxon>
        <taxon>Platyhelminthes</taxon>
        <taxon>Rhabditophora</taxon>
        <taxon>Macrostomorpha</taxon>
        <taxon>Macrostomida</taxon>
        <taxon>Macrostomidae</taxon>
        <taxon>Macrostomum</taxon>
    </lineage>
</organism>
<dbReference type="InterPro" id="IPR008250">
    <property type="entry name" value="ATPase_P-typ_transduc_dom_A_sf"/>
</dbReference>
<comment type="cofactor">
    <cofactor evidence="15">
        <name>Mg(2+)</name>
        <dbReference type="ChEBI" id="CHEBI:18420"/>
    </cofactor>
</comment>
<dbReference type="NCBIfam" id="TIGR01494">
    <property type="entry name" value="ATPase_P-type"/>
    <property type="match status" value="2"/>
</dbReference>
<feature type="binding site" evidence="14">
    <location>
        <position position="686"/>
    </location>
    <ligand>
        <name>ATP</name>
        <dbReference type="ChEBI" id="CHEBI:30616"/>
    </ligand>
</feature>
<dbReference type="GO" id="GO:0045332">
    <property type="term" value="P:phospholipid translocation"/>
    <property type="evidence" value="ECO:0007669"/>
    <property type="project" value="TreeGrafter"/>
</dbReference>
<accession>A0A1I8GPT3</accession>
<feature type="domain" description="EF-hand" evidence="18">
    <location>
        <begin position="1271"/>
        <end position="1306"/>
    </location>
</feature>
<dbReference type="FunFam" id="3.40.50.1000:FF:000014">
    <property type="entry name" value="Phospholipid-transporting ATPase"/>
    <property type="match status" value="1"/>
</dbReference>
<evidence type="ECO:0000256" key="11">
    <source>
        <dbReference type="ARBA" id="ARBA00023136"/>
    </source>
</evidence>
<feature type="binding site" evidence="14">
    <location>
        <position position="413"/>
    </location>
    <ligand>
        <name>ATP</name>
        <dbReference type="ChEBI" id="CHEBI:30616"/>
    </ligand>
</feature>
<dbReference type="PRINTS" id="PR00119">
    <property type="entry name" value="CATATPASE"/>
</dbReference>
<dbReference type="GO" id="GO:0140326">
    <property type="term" value="F:ATPase-coupled intramembrane lipid transporter activity"/>
    <property type="evidence" value="ECO:0007669"/>
    <property type="project" value="UniProtKB-EC"/>
</dbReference>
<reference evidence="20" key="1">
    <citation type="submission" date="2016-11" db="UniProtKB">
        <authorList>
            <consortium name="WormBaseParasite"/>
        </authorList>
    </citation>
    <scope>IDENTIFICATION</scope>
</reference>
<feature type="binding site" evidence="14">
    <location>
        <position position="685"/>
    </location>
    <ligand>
        <name>ATP</name>
        <dbReference type="ChEBI" id="CHEBI:30616"/>
    </ligand>
</feature>
<evidence type="ECO:0000256" key="6">
    <source>
        <dbReference type="ARBA" id="ARBA00022741"/>
    </source>
</evidence>
<dbReference type="Pfam" id="PF13246">
    <property type="entry name" value="Cation_ATPase"/>
    <property type="match status" value="1"/>
</dbReference>
<dbReference type="PANTHER" id="PTHR24092:SF175">
    <property type="entry name" value="PHOSPHOLIPID-TRANSPORTING ATPASE"/>
    <property type="match status" value="1"/>
</dbReference>
<feature type="transmembrane region" description="Helical" evidence="16">
    <location>
        <begin position="948"/>
        <end position="971"/>
    </location>
</feature>
<evidence type="ECO:0000256" key="17">
    <source>
        <dbReference type="SAM" id="MobiDB-lite"/>
    </source>
</evidence>
<dbReference type="InterPro" id="IPR023299">
    <property type="entry name" value="ATPase_P-typ_cyto_dom_N"/>
</dbReference>
<dbReference type="PANTHER" id="PTHR24092">
    <property type="entry name" value="PROBABLE PHOSPHOLIPID-TRANSPORTING ATPASE"/>
    <property type="match status" value="1"/>
</dbReference>
<evidence type="ECO:0000256" key="12">
    <source>
        <dbReference type="ARBA" id="ARBA00034036"/>
    </source>
</evidence>
<dbReference type="GO" id="GO:0016887">
    <property type="term" value="F:ATP hydrolysis activity"/>
    <property type="evidence" value="ECO:0007669"/>
    <property type="project" value="InterPro"/>
</dbReference>
<evidence type="ECO:0000256" key="9">
    <source>
        <dbReference type="ARBA" id="ARBA00022967"/>
    </source>
</evidence>
<feature type="binding site" evidence="15">
    <location>
        <position position="812"/>
    </location>
    <ligand>
        <name>Mg(2+)</name>
        <dbReference type="ChEBI" id="CHEBI:18420"/>
    </ligand>
</feature>
<dbReference type="Gene3D" id="3.40.1110.10">
    <property type="entry name" value="Calcium-transporting ATPase, cytoplasmic domain N"/>
    <property type="match status" value="1"/>
</dbReference>
<evidence type="ECO:0000256" key="13">
    <source>
        <dbReference type="PIRSR" id="PIRSR606539-1"/>
    </source>
</evidence>
<dbReference type="InterPro" id="IPR036412">
    <property type="entry name" value="HAD-like_sf"/>
</dbReference>
<feature type="transmembrane region" description="Helical" evidence="16">
    <location>
        <begin position="339"/>
        <end position="362"/>
    </location>
</feature>
<comment type="subcellular location">
    <subcellularLocation>
        <location evidence="2">Endomembrane system</location>
    </subcellularLocation>
    <subcellularLocation>
        <location evidence="1 16">Membrane</location>
        <topology evidence="1 16">Multi-pass membrane protein</topology>
    </subcellularLocation>
</comment>
<feature type="binding site" evidence="14">
    <location>
        <position position="812"/>
    </location>
    <ligand>
        <name>ATP</name>
        <dbReference type="ChEBI" id="CHEBI:30616"/>
    </ligand>
</feature>
<keyword evidence="19" id="KW-1185">Reference proteome</keyword>
<feature type="binding site" evidence="14">
    <location>
        <position position="687"/>
    </location>
    <ligand>
        <name>ATP</name>
        <dbReference type="ChEBI" id="CHEBI:30616"/>
    </ligand>
</feature>
<evidence type="ECO:0000256" key="7">
    <source>
        <dbReference type="ARBA" id="ARBA00022840"/>
    </source>
</evidence>
<evidence type="ECO:0000259" key="18">
    <source>
        <dbReference type="PROSITE" id="PS50222"/>
    </source>
</evidence>
<feature type="binding site" evidence="15">
    <location>
        <position position="808"/>
    </location>
    <ligand>
        <name>Mg(2+)</name>
        <dbReference type="ChEBI" id="CHEBI:18420"/>
    </ligand>
</feature>
<dbReference type="GO" id="GO:0005886">
    <property type="term" value="C:plasma membrane"/>
    <property type="evidence" value="ECO:0007669"/>
    <property type="project" value="TreeGrafter"/>
</dbReference>
<dbReference type="Gene3D" id="1.10.238.10">
    <property type="entry name" value="EF-hand"/>
    <property type="match status" value="1"/>
</dbReference>
<proteinExistence type="inferred from homology"/>
<feature type="transmembrane region" description="Helical" evidence="16">
    <location>
        <begin position="294"/>
        <end position="319"/>
    </location>
</feature>
<feature type="binding site" evidence="14">
    <location>
        <position position="414"/>
    </location>
    <ligand>
        <name>ATP</name>
        <dbReference type="ChEBI" id="CHEBI:30616"/>
    </ligand>
</feature>
<evidence type="ECO:0000256" key="5">
    <source>
        <dbReference type="ARBA" id="ARBA00022723"/>
    </source>
</evidence>
<evidence type="ECO:0000256" key="14">
    <source>
        <dbReference type="PIRSR" id="PIRSR606539-2"/>
    </source>
</evidence>
<dbReference type="SUPFAM" id="SSF81660">
    <property type="entry name" value="Metal cation-transporting ATPase, ATP-binding domain N"/>
    <property type="match status" value="1"/>
</dbReference>
<feature type="active site" description="4-aspartylphosphate intermediate" evidence="13">
    <location>
        <position position="412"/>
    </location>
</feature>
<dbReference type="CDD" id="cd00051">
    <property type="entry name" value="EFh"/>
    <property type="match status" value="1"/>
</dbReference>
<dbReference type="InterPro" id="IPR032630">
    <property type="entry name" value="P_typ_ATPase_c"/>
</dbReference>
<keyword evidence="5 15" id="KW-0479">Metal-binding</keyword>
<dbReference type="EC" id="7.6.2.1" evidence="16"/>
<dbReference type="Gene3D" id="2.70.150.10">
    <property type="entry name" value="Calcium-transporting ATPase, cytoplasmic transduction domain A"/>
    <property type="match status" value="1"/>
</dbReference>
<dbReference type="SFLD" id="SFLDF00027">
    <property type="entry name" value="p-type_atpase"/>
    <property type="match status" value="1"/>
</dbReference>
<feature type="binding site" evidence="14">
    <location>
        <position position="510"/>
    </location>
    <ligand>
        <name>ATP</name>
        <dbReference type="ChEBI" id="CHEBI:30616"/>
    </ligand>
</feature>
<feature type="region of interest" description="Disordered" evidence="17">
    <location>
        <begin position="1339"/>
        <end position="1367"/>
    </location>
</feature>
<keyword evidence="7 14" id="KW-0067">ATP-binding</keyword>
<feature type="compositionally biased region" description="Basic residues" evidence="17">
    <location>
        <begin position="1343"/>
        <end position="1356"/>
    </location>
</feature>
<feature type="binding site" evidence="14">
    <location>
        <position position="811"/>
    </location>
    <ligand>
        <name>ATP</name>
        <dbReference type="ChEBI" id="CHEBI:30616"/>
    </ligand>
</feature>
<evidence type="ECO:0000256" key="3">
    <source>
        <dbReference type="ARBA" id="ARBA00008109"/>
    </source>
</evidence>